<dbReference type="GO" id="GO:0005730">
    <property type="term" value="C:nucleolus"/>
    <property type="evidence" value="ECO:0007669"/>
    <property type="project" value="TreeGrafter"/>
</dbReference>
<feature type="compositionally biased region" description="Basic residues" evidence="4">
    <location>
        <begin position="49"/>
        <end position="74"/>
    </location>
</feature>
<sequence>MTNMLEDLSVTAKQVDQWFSKLVSVIPQNIYAPLNNVSAPSDDVEHTSKVKGTKRKDSKSKRSGKINKKMKNKSQQKSLEGSTFSAVEEQTSYGSVAVSEEKSQVSDIAIPLDAKLQTILAKTRGEKVRDDPKFQKRRLKERERKKRKSKREWSERKKAQEEKQKTRQQMREQNIQKRKMKRKIKTKKSR</sequence>
<dbReference type="GO" id="GO:0042273">
    <property type="term" value="P:ribosomal large subunit biogenesis"/>
    <property type="evidence" value="ECO:0007669"/>
    <property type="project" value="TreeGrafter"/>
</dbReference>
<name>A0A9C7Q1Y7_9RHOD</name>
<protein>
    <recommendedName>
        <fullName evidence="5">Ribosomal RNA-processing protein 14/surfeit locus protein 6 C-terminal domain-containing protein</fullName>
    </recommendedName>
</protein>
<feature type="compositionally biased region" description="Basic and acidic residues" evidence="4">
    <location>
        <begin position="151"/>
        <end position="165"/>
    </location>
</feature>
<gene>
    <name evidence="6" type="ORF">GpartN1_g6191.t1</name>
</gene>
<keyword evidence="3" id="KW-0539">Nucleus</keyword>
<evidence type="ECO:0000256" key="2">
    <source>
        <dbReference type="ARBA" id="ARBA00005904"/>
    </source>
</evidence>
<proteinExistence type="inferred from homology"/>
<dbReference type="InterPro" id="IPR007019">
    <property type="entry name" value="SURF6"/>
</dbReference>
<evidence type="ECO:0000256" key="1">
    <source>
        <dbReference type="ARBA" id="ARBA00004123"/>
    </source>
</evidence>
<evidence type="ECO:0000259" key="5">
    <source>
        <dbReference type="Pfam" id="PF04935"/>
    </source>
</evidence>
<evidence type="ECO:0000256" key="3">
    <source>
        <dbReference type="ARBA" id="ARBA00023242"/>
    </source>
</evidence>
<dbReference type="GO" id="GO:0042274">
    <property type="term" value="P:ribosomal small subunit biogenesis"/>
    <property type="evidence" value="ECO:0007669"/>
    <property type="project" value="TreeGrafter"/>
</dbReference>
<dbReference type="PANTHER" id="PTHR14369:SF0">
    <property type="entry name" value="SURFEIT LOCUS PROTEIN 6"/>
    <property type="match status" value="1"/>
</dbReference>
<feature type="domain" description="Ribosomal RNA-processing protein 14/surfeit locus protein 6 C-terminal" evidence="5">
    <location>
        <begin position="116"/>
        <end position="188"/>
    </location>
</feature>
<dbReference type="PANTHER" id="PTHR14369">
    <property type="entry name" value="SURFEIT LOCUS PROTEIN 6"/>
    <property type="match status" value="1"/>
</dbReference>
<feature type="compositionally biased region" description="Basic and acidic residues" evidence="4">
    <location>
        <begin position="125"/>
        <end position="134"/>
    </location>
</feature>
<dbReference type="GO" id="GO:0003723">
    <property type="term" value="F:RNA binding"/>
    <property type="evidence" value="ECO:0007669"/>
    <property type="project" value="TreeGrafter"/>
</dbReference>
<dbReference type="GO" id="GO:0003677">
    <property type="term" value="F:DNA binding"/>
    <property type="evidence" value="ECO:0007669"/>
    <property type="project" value="TreeGrafter"/>
</dbReference>
<evidence type="ECO:0000256" key="4">
    <source>
        <dbReference type="SAM" id="MobiDB-lite"/>
    </source>
</evidence>
<feature type="region of interest" description="Disordered" evidence="4">
    <location>
        <begin position="35"/>
        <end position="86"/>
    </location>
</feature>
<evidence type="ECO:0000313" key="7">
    <source>
        <dbReference type="Proteomes" id="UP001061958"/>
    </source>
</evidence>
<dbReference type="AlphaFoldDB" id="A0A9C7Q1Y7"/>
<organism evidence="6 7">
    <name type="scientific">Galdieria partita</name>
    <dbReference type="NCBI Taxonomy" id="83374"/>
    <lineage>
        <taxon>Eukaryota</taxon>
        <taxon>Rhodophyta</taxon>
        <taxon>Bangiophyceae</taxon>
        <taxon>Galdieriales</taxon>
        <taxon>Galdieriaceae</taxon>
        <taxon>Galdieria</taxon>
    </lineage>
</organism>
<evidence type="ECO:0000313" key="6">
    <source>
        <dbReference type="EMBL" id="GJQ14400.1"/>
    </source>
</evidence>
<comment type="caution">
    <text evidence="6">The sequence shown here is derived from an EMBL/GenBank/DDBJ whole genome shotgun (WGS) entry which is preliminary data.</text>
</comment>
<feature type="compositionally biased region" description="Basic residues" evidence="4">
    <location>
        <begin position="176"/>
        <end position="190"/>
    </location>
</feature>
<dbReference type="EMBL" id="BQMJ01000054">
    <property type="protein sequence ID" value="GJQ14400.1"/>
    <property type="molecule type" value="Genomic_DNA"/>
</dbReference>
<comment type="subcellular location">
    <subcellularLocation>
        <location evidence="1">Nucleus</location>
    </subcellularLocation>
</comment>
<feature type="compositionally biased region" description="Basic residues" evidence="4">
    <location>
        <begin position="135"/>
        <end position="150"/>
    </location>
</feature>
<dbReference type="Pfam" id="PF04935">
    <property type="entry name" value="SURF6"/>
    <property type="match status" value="1"/>
</dbReference>
<feature type="region of interest" description="Disordered" evidence="4">
    <location>
        <begin position="125"/>
        <end position="190"/>
    </location>
</feature>
<keyword evidence="7" id="KW-1185">Reference proteome</keyword>
<reference evidence="6" key="2">
    <citation type="submission" date="2022-01" db="EMBL/GenBank/DDBJ databases">
        <authorList>
            <person name="Hirooka S."/>
            <person name="Miyagishima S.Y."/>
        </authorList>
    </citation>
    <scope>NUCLEOTIDE SEQUENCE</scope>
    <source>
        <strain evidence="6">NBRC 102759</strain>
    </source>
</reference>
<dbReference type="Proteomes" id="UP001061958">
    <property type="component" value="Unassembled WGS sequence"/>
</dbReference>
<accession>A0A9C7Q1Y7</accession>
<reference evidence="6" key="1">
    <citation type="journal article" date="2022" name="Proc. Natl. Acad. Sci. U.S.A.">
        <title>Life cycle and functional genomics of the unicellular red alga Galdieria for elucidating algal and plant evolution and industrial use.</title>
        <authorList>
            <person name="Hirooka S."/>
            <person name="Itabashi T."/>
            <person name="Ichinose T.M."/>
            <person name="Onuma R."/>
            <person name="Fujiwara T."/>
            <person name="Yamashita S."/>
            <person name="Jong L.W."/>
            <person name="Tomita R."/>
            <person name="Iwane A.H."/>
            <person name="Miyagishima S.Y."/>
        </authorList>
    </citation>
    <scope>NUCLEOTIDE SEQUENCE</scope>
    <source>
        <strain evidence="6">NBRC 102759</strain>
    </source>
</reference>
<comment type="similarity">
    <text evidence="2">Belongs to the SURF6 family.</text>
</comment>
<dbReference type="InterPro" id="IPR029190">
    <property type="entry name" value="Rrp14/SURF6_C"/>
</dbReference>